<dbReference type="PANTHER" id="PTHR21398">
    <property type="entry name" value="AGAP007094-PA"/>
    <property type="match status" value="1"/>
</dbReference>
<evidence type="ECO:0000313" key="2">
    <source>
        <dbReference type="EMBL" id="KAJ3666043.1"/>
    </source>
</evidence>
<feature type="chain" id="PRO_5041317599" evidence="1">
    <location>
        <begin position="23"/>
        <end position="148"/>
    </location>
</feature>
<gene>
    <name evidence="2" type="ORF">Zmor_001499</name>
</gene>
<proteinExistence type="predicted"/>
<feature type="signal peptide" evidence="1">
    <location>
        <begin position="1"/>
        <end position="22"/>
    </location>
</feature>
<dbReference type="Proteomes" id="UP001168821">
    <property type="component" value="Unassembled WGS sequence"/>
</dbReference>
<comment type="caution">
    <text evidence="2">The sequence shown here is derived from an EMBL/GenBank/DDBJ whole genome shotgun (WGS) entry which is preliminary data.</text>
</comment>
<reference evidence="2" key="1">
    <citation type="journal article" date="2023" name="G3 (Bethesda)">
        <title>Whole genome assemblies of Zophobas morio and Tenebrio molitor.</title>
        <authorList>
            <person name="Kaur S."/>
            <person name="Stinson S.A."/>
            <person name="diCenzo G.C."/>
        </authorList>
    </citation>
    <scope>NUCLEOTIDE SEQUENCE</scope>
    <source>
        <strain evidence="2">QUZm001</strain>
    </source>
</reference>
<dbReference type="InterPro" id="IPR006631">
    <property type="entry name" value="DM4_12"/>
</dbReference>
<accession>A0AA38IZ70</accession>
<protein>
    <submittedName>
        <fullName evidence="2">Uncharacterized protein</fullName>
    </submittedName>
</protein>
<evidence type="ECO:0000256" key="1">
    <source>
        <dbReference type="SAM" id="SignalP"/>
    </source>
</evidence>
<keyword evidence="3" id="KW-1185">Reference proteome</keyword>
<dbReference type="PANTHER" id="PTHR21398:SF21">
    <property type="entry name" value="AGAP004005-PA"/>
    <property type="match status" value="1"/>
</dbReference>
<organism evidence="2 3">
    <name type="scientific">Zophobas morio</name>
    <dbReference type="NCBI Taxonomy" id="2755281"/>
    <lineage>
        <taxon>Eukaryota</taxon>
        <taxon>Metazoa</taxon>
        <taxon>Ecdysozoa</taxon>
        <taxon>Arthropoda</taxon>
        <taxon>Hexapoda</taxon>
        <taxon>Insecta</taxon>
        <taxon>Pterygota</taxon>
        <taxon>Neoptera</taxon>
        <taxon>Endopterygota</taxon>
        <taxon>Coleoptera</taxon>
        <taxon>Polyphaga</taxon>
        <taxon>Cucujiformia</taxon>
        <taxon>Tenebrionidae</taxon>
        <taxon>Zophobas</taxon>
    </lineage>
</organism>
<dbReference type="Pfam" id="PF07841">
    <property type="entry name" value="DM4_12"/>
    <property type="match status" value="1"/>
</dbReference>
<keyword evidence="1" id="KW-0732">Signal</keyword>
<dbReference type="AlphaFoldDB" id="A0AA38IZ70"/>
<evidence type="ECO:0000313" key="3">
    <source>
        <dbReference type="Proteomes" id="UP001168821"/>
    </source>
</evidence>
<name>A0AA38IZ70_9CUCU</name>
<dbReference type="EMBL" id="JALNTZ010000001">
    <property type="protein sequence ID" value="KAJ3666043.1"/>
    <property type="molecule type" value="Genomic_DNA"/>
</dbReference>
<sequence length="148" mass="16745">MINCQSLLCVLILSDVAWMNCAQYVKNSALRREKRTLIWPEGGSKLLAICGFGIPVDLKPETVIVGMVLKANYRFPTNASEITNPIVTYARKKRALNRWDLYALLSQALEMKGFRGKSCLLRAICEVAHTPVVRNFGLFHELVHTFFT</sequence>